<evidence type="ECO:0000313" key="2">
    <source>
        <dbReference type="Proteomes" id="UP000604341"/>
    </source>
</evidence>
<comment type="caution">
    <text evidence="1">The sequence shown here is derived from an EMBL/GenBank/DDBJ whole genome shotgun (WGS) entry which is preliminary data.</text>
</comment>
<dbReference type="EMBL" id="BMPE01000008">
    <property type="protein sequence ID" value="GGL06626.1"/>
    <property type="molecule type" value="Genomic_DNA"/>
</dbReference>
<dbReference type="Proteomes" id="UP000604341">
    <property type="component" value="Unassembled WGS sequence"/>
</dbReference>
<organism evidence="1 2">
    <name type="scientific">Deinococcus radiotolerans</name>
    <dbReference type="NCBI Taxonomy" id="1309407"/>
    <lineage>
        <taxon>Bacteria</taxon>
        <taxon>Thermotogati</taxon>
        <taxon>Deinococcota</taxon>
        <taxon>Deinococci</taxon>
        <taxon>Deinococcales</taxon>
        <taxon>Deinococcaceae</taxon>
        <taxon>Deinococcus</taxon>
    </lineage>
</organism>
<sequence>MGAGRGTLHLSLPERAVPVLDARPGNPVFFAVPVVIFFLWQVERVWGTLGVSGRPVCGRLKGGEVLPWERKKRFVRA</sequence>
<protein>
    <recommendedName>
        <fullName evidence="3">Transposase</fullName>
    </recommendedName>
</protein>
<accession>A0ABQ2FMU2</accession>
<evidence type="ECO:0008006" key="3">
    <source>
        <dbReference type="Google" id="ProtNLM"/>
    </source>
</evidence>
<keyword evidence="2" id="KW-1185">Reference proteome</keyword>
<proteinExistence type="predicted"/>
<name>A0ABQ2FMU2_9DEIO</name>
<reference evidence="2" key="1">
    <citation type="journal article" date="2019" name="Int. J. Syst. Evol. Microbiol.">
        <title>The Global Catalogue of Microorganisms (GCM) 10K type strain sequencing project: providing services to taxonomists for standard genome sequencing and annotation.</title>
        <authorList>
            <consortium name="The Broad Institute Genomics Platform"/>
            <consortium name="The Broad Institute Genome Sequencing Center for Infectious Disease"/>
            <person name="Wu L."/>
            <person name="Ma J."/>
        </authorList>
    </citation>
    <scope>NUCLEOTIDE SEQUENCE [LARGE SCALE GENOMIC DNA]</scope>
    <source>
        <strain evidence="2">JCM 19173</strain>
    </source>
</reference>
<gene>
    <name evidence="1" type="ORF">GCM10010844_26770</name>
</gene>
<evidence type="ECO:0000313" key="1">
    <source>
        <dbReference type="EMBL" id="GGL06626.1"/>
    </source>
</evidence>